<evidence type="ECO:0000313" key="2">
    <source>
        <dbReference type="EMBL" id="CAK9081919.1"/>
    </source>
</evidence>
<name>A0ABP0Q3Z9_9DINO</name>
<sequence length="298" mass="32381">MATTFMHTCCRCMWPFGGSRALAYFSDKKNEDHDEEEAHHLLGNVIDSDDEQVQADALSPDQIKRFLDASKSSRSAVSSRPRESRMQGGASALAHRTAASKPAPVGEYDELFDEELEDEPETLGAFVYISPKMTCPELQAKPWTGRWDDDPASFSPVETGGRGLGFGRGDARPQKPLLNGKARPLVGSPTTREGSRQNDDEEDEDDEEVAGPPIMLPSSPSFLPDFRQSQPQHGHLSGRQALSFPSGSAHRESDPVTCLSRERPEASGMLEAWDGDSIVLDGDAGHFVEVPEATAVAG</sequence>
<gene>
    <name evidence="2" type="ORF">SCF082_LOCUS38955</name>
</gene>
<accession>A0ABP0Q3Z9</accession>
<reference evidence="2 3" key="1">
    <citation type="submission" date="2024-02" db="EMBL/GenBank/DDBJ databases">
        <authorList>
            <person name="Chen Y."/>
            <person name="Shah S."/>
            <person name="Dougan E. K."/>
            <person name="Thang M."/>
            <person name="Chan C."/>
        </authorList>
    </citation>
    <scope>NUCLEOTIDE SEQUENCE [LARGE SCALE GENOMIC DNA]</scope>
</reference>
<evidence type="ECO:0000313" key="3">
    <source>
        <dbReference type="Proteomes" id="UP001642464"/>
    </source>
</evidence>
<dbReference type="Proteomes" id="UP001642464">
    <property type="component" value="Unassembled WGS sequence"/>
</dbReference>
<evidence type="ECO:0000256" key="1">
    <source>
        <dbReference type="SAM" id="MobiDB-lite"/>
    </source>
</evidence>
<feature type="compositionally biased region" description="Basic and acidic residues" evidence="1">
    <location>
        <begin position="249"/>
        <end position="263"/>
    </location>
</feature>
<keyword evidence="3" id="KW-1185">Reference proteome</keyword>
<proteinExistence type="predicted"/>
<comment type="caution">
    <text evidence="2">The sequence shown here is derived from an EMBL/GenBank/DDBJ whole genome shotgun (WGS) entry which is preliminary data.</text>
</comment>
<feature type="compositionally biased region" description="Acidic residues" evidence="1">
    <location>
        <begin position="199"/>
        <end position="209"/>
    </location>
</feature>
<feature type="region of interest" description="Disordered" evidence="1">
    <location>
        <begin position="69"/>
        <end position="105"/>
    </location>
</feature>
<protein>
    <submittedName>
        <fullName evidence="2">Uncharacterized protein</fullName>
    </submittedName>
</protein>
<feature type="region of interest" description="Disordered" evidence="1">
    <location>
        <begin position="141"/>
        <end position="263"/>
    </location>
</feature>
<organism evidence="2 3">
    <name type="scientific">Durusdinium trenchii</name>
    <dbReference type="NCBI Taxonomy" id="1381693"/>
    <lineage>
        <taxon>Eukaryota</taxon>
        <taxon>Sar</taxon>
        <taxon>Alveolata</taxon>
        <taxon>Dinophyceae</taxon>
        <taxon>Suessiales</taxon>
        <taxon>Symbiodiniaceae</taxon>
        <taxon>Durusdinium</taxon>
    </lineage>
</organism>
<dbReference type="EMBL" id="CAXAMM010038906">
    <property type="protein sequence ID" value="CAK9081919.1"/>
    <property type="molecule type" value="Genomic_DNA"/>
</dbReference>
<feature type="compositionally biased region" description="Low complexity" evidence="1">
    <location>
        <begin position="70"/>
        <end position="79"/>
    </location>
</feature>